<dbReference type="Proteomes" id="UP001258181">
    <property type="component" value="Unassembled WGS sequence"/>
</dbReference>
<feature type="transmembrane region" description="Helical" evidence="1">
    <location>
        <begin position="381"/>
        <end position="407"/>
    </location>
</feature>
<feature type="transmembrane region" description="Helical" evidence="1">
    <location>
        <begin position="134"/>
        <end position="151"/>
    </location>
</feature>
<keyword evidence="1" id="KW-1133">Transmembrane helix</keyword>
<feature type="transmembrane region" description="Helical" evidence="1">
    <location>
        <begin position="357"/>
        <end position="375"/>
    </location>
</feature>
<keyword evidence="1" id="KW-0472">Membrane</keyword>
<reference evidence="2 3" key="1">
    <citation type="submission" date="2023-07" db="EMBL/GenBank/DDBJ databases">
        <title>Sorghum-associated microbial communities from plants grown in Nebraska, USA.</title>
        <authorList>
            <person name="Schachtman D."/>
        </authorList>
    </citation>
    <scope>NUCLEOTIDE SEQUENCE [LARGE SCALE GENOMIC DNA]</scope>
    <source>
        <strain evidence="2 3">BE211</strain>
    </source>
</reference>
<feature type="transmembrane region" description="Helical" evidence="1">
    <location>
        <begin position="227"/>
        <end position="249"/>
    </location>
</feature>
<evidence type="ECO:0000256" key="1">
    <source>
        <dbReference type="SAM" id="Phobius"/>
    </source>
</evidence>
<evidence type="ECO:0000313" key="3">
    <source>
        <dbReference type="Proteomes" id="UP001258181"/>
    </source>
</evidence>
<organism evidence="2 3">
    <name type="scientific">Fictibacillus barbaricus</name>
    <dbReference type="NCBI Taxonomy" id="182136"/>
    <lineage>
        <taxon>Bacteria</taxon>
        <taxon>Bacillati</taxon>
        <taxon>Bacillota</taxon>
        <taxon>Bacilli</taxon>
        <taxon>Bacillales</taxon>
        <taxon>Fictibacillaceae</taxon>
        <taxon>Fictibacillus</taxon>
    </lineage>
</organism>
<proteinExistence type="predicted"/>
<dbReference type="InterPro" id="IPR003474">
    <property type="entry name" value="Glcn_transporter"/>
</dbReference>
<feature type="transmembrane region" description="Helical" evidence="1">
    <location>
        <begin position="26"/>
        <end position="44"/>
    </location>
</feature>
<feature type="transmembrane region" description="Helical" evidence="1">
    <location>
        <begin position="428"/>
        <end position="445"/>
    </location>
</feature>
<gene>
    <name evidence="2" type="ORF">J2X07_003354</name>
</gene>
<protein>
    <submittedName>
        <fullName evidence="2">GntP family gluconate:H+ symporter</fullName>
    </submittedName>
</protein>
<dbReference type="PANTHER" id="PTHR30354">
    <property type="entry name" value="GNT FAMILY GLUCONATE TRANSPORTER"/>
    <property type="match status" value="1"/>
</dbReference>
<feature type="transmembrane region" description="Helical" evidence="1">
    <location>
        <begin position="292"/>
        <end position="316"/>
    </location>
</feature>
<feature type="transmembrane region" description="Helical" evidence="1">
    <location>
        <begin position="171"/>
        <end position="195"/>
    </location>
</feature>
<accession>A0ABU1U4I6</accession>
<dbReference type="RefSeq" id="WP_310261182.1">
    <property type="nucleotide sequence ID" value="NZ_JAVDWA010000007.1"/>
</dbReference>
<feature type="transmembrane region" description="Helical" evidence="1">
    <location>
        <begin position="99"/>
        <end position="122"/>
    </location>
</feature>
<feature type="transmembrane region" description="Helical" evidence="1">
    <location>
        <begin position="56"/>
        <end position="75"/>
    </location>
</feature>
<dbReference type="PANTHER" id="PTHR30354:SF11">
    <property type="entry name" value="PERMEASE"/>
    <property type="match status" value="1"/>
</dbReference>
<keyword evidence="1" id="KW-0812">Transmembrane</keyword>
<keyword evidence="3" id="KW-1185">Reference proteome</keyword>
<name>A0ABU1U4I6_9BACL</name>
<dbReference type="Pfam" id="PF02447">
    <property type="entry name" value="GntP_permease"/>
    <property type="match status" value="1"/>
</dbReference>
<sequence length="446" mass="46358">MLFIVLLIGVLLVVIAATKFKLHPFLSLILGTFFVGMSSGMPLMKIVENVNTGFGDLMGGIGLVIVFGTIIGTILEKSGAALRMAEVVLRVVGPKRPQLAMSLIGYIVSIPVFCDSGFVILSSLRKALANRAKVAVASMSVALATGLYATHTLVPPTPGPIAAAGNIGAGSFLGTVILIGLITAIPATIAGYFWATKVANKIEVEDDGEEINYEDIVKSFGKMPSTFLSFLPIVLPIVLIGIGSIVTYLGVKGGLASFFLFLGSPLVALLAGVIAAFALLPKYNEETMTKWVGEALLDAAPILLITGAGGAFGGVIKNTGIADMIQSWSLGDVFSGALFLIVPFLIAAALKTAQGSSTAALVITSSLIAPMLPGLEIEGAVPLALVVMAVGAGAMTVSHVNDSFFWVVTEFTGMKVTDAYKAQTMATLLQGFVTIVFAMILWVVLV</sequence>
<feature type="transmembrane region" description="Helical" evidence="1">
    <location>
        <begin position="255"/>
        <end position="280"/>
    </location>
</feature>
<feature type="transmembrane region" description="Helical" evidence="1">
    <location>
        <begin position="328"/>
        <end position="350"/>
    </location>
</feature>
<dbReference type="EMBL" id="JAVDWA010000007">
    <property type="protein sequence ID" value="MDR7074358.1"/>
    <property type="molecule type" value="Genomic_DNA"/>
</dbReference>
<evidence type="ECO:0000313" key="2">
    <source>
        <dbReference type="EMBL" id="MDR7074358.1"/>
    </source>
</evidence>
<comment type="caution">
    <text evidence="2">The sequence shown here is derived from an EMBL/GenBank/DDBJ whole genome shotgun (WGS) entry which is preliminary data.</text>
</comment>